<keyword evidence="2" id="KW-1185">Reference proteome</keyword>
<comment type="caution">
    <text evidence="1">The sequence shown here is derived from an EMBL/GenBank/DDBJ whole genome shotgun (WGS) entry which is preliminary data.</text>
</comment>
<organism evidence="1 2">
    <name type="scientific">Thalassiosira oceanica</name>
    <name type="common">Marine diatom</name>
    <dbReference type="NCBI Taxonomy" id="159749"/>
    <lineage>
        <taxon>Eukaryota</taxon>
        <taxon>Sar</taxon>
        <taxon>Stramenopiles</taxon>
        <taxon>Ochrophyta</taxon>
        <taxon>Bacillariophyta</taxon>
        <taxon>Coscinodiscophyceae</taxon>
        <taxon>Thalassiosirophycidae</taxon>
        <taxon>Thalassiosirales</taxon>
        <taxon>Thalassiosiraceae</taxon>
        <taxon>Thalassiosira</taxon>
    </lineage>
</organism>
<protein>
    <submittedName>
        <fullName evidence="1">Uncharacterized protein</fullName>
    </submittedName>
</protein>
<gene>
    <name evidence="1" type="ORF">THAOC_06523</name>
</gene>
<proteinExistence type="predicted"/>
<evidence type="ECO:0000313" key="2">
    <source>
        <dbReference type="Proteomes" id="UP000266841"/>
    </source>
</evidence>
<dbReference type="EMBL" id="AGNL01006517">
    <property type="protein sequence ID" value="EJK71984.1"/>
    <property type="molecule type" value="Genomic_DNA"/>
</dbReference>
<dbReference type="Proteomes" id="UP000266841">
    <property type="component" value="Unassembled WGS sequence"/>
</dbReference>
<accession>K0T497</accession>
<feature type="non-terminal residue" evidence="1">
    <location>
        <position position="1"/>
    </location>
</feature>
<reference evidence="1 2" key="1">
    <citation type="journal article" date="2012" name="Genome Biol.">
        <title>Genome and low-iron response of an oceanic diatom adapted to chronic iron limitation.</title>
        <authorList>
            <person name="Lommer M."/>
            <person name="Specht M."/>
            <person name="Roy A.S."/>
            <person name="Kraemer L."/>
            <person name="Andreson R."/>
            <person name="Gutowska M.A."/>
            <person name="Wolf J."/>
            <person name="Bergner S.V."/>
            <person name="Schilhabel M.B."/>
            <person name="Klostermeier U.C."/>
            <person name="Beiko R.G."/>
            <person name="Rosenstiel P."/>
            <person name="Hippler M."/>
            <person name="Laroche J."/>
        </authorList>
    </citation>
    <scope>NUCLEOTIDE SEQUENCE [LARGE SCALE GENOMIC DNA]</scope>
    <source>
        <strain evidence="1 2">CCMP1005</strain>
    </source>
</reference>
<sequence length="212" mass="22413">HPQQLSLSLDSESADIFCVCIVCYCIVGAWRVSVVSVEGCSGVSGVSGVSEAVRGPASRSENNDAAGMAMAVGLAGYQYGSPAVHVQLFVESAFQTFLKDQSASGGASGTALVAFCRLTQSECFLSVERVDGRGNQSEDDLDGPIVFMKPATNGCHMAKLSSLSVLAERLLRTGTASRVRRDVARRCPGRIYGGPSILHNVRQVSPNLSRRL</sequence>
<evidence type="ECO:0000313" key="1">
    <source>
        <dbReference type="EMBL" id="EJK71984.1"/>
    </source>
</evidence>
<name>K0T497_THAOC</name>
<dbReference type="AlphaFoldDB" id="K0T497"/>